<dbReference type="GO" id="GO:0046872">
    <property type="term" value="F:metal ion binding"/>
    <property type="evidence" value="ECO:0007669"/>
    <property type="project" value="UniProtKB-KW"/>
</dbReference>
<dbReference type="STRING" id="158441.A0A226ELR7"/>
<evidence type="ECO:0000313" key="10">
    <source>
        <dbReference type="EMBL" id="OXA58399.1"/>
    </source>
</evidence>
<evidence type="ECO:0000313" key="11">
    <source>
        <dbReference type="Proteomes" id="UP000198287"/>
    </source>
</evidence>
<dbReference type="SUPFAM" id="SSF53649">
    <property type="entry name" value="Alkaline phosphatase-like"/>
    <property type="match status" value="1"/>
</dbReference>
<protein>
    <submittedName>
        <fullName evidence="10">Arylsulfatase B</fullName>
    </submittedName>
</protein>
<evidence type="ECO:0000256" key="2">
    <source>
        <dbReference type="ARBA" id="ARBA00008779"/>
    </source>
</evidence>
<dbReference type="PROSITE" id="PS00523">
    <property type="entry name" value="SULFATASE_1"/>
    <property type="match status" value="1"/>
</dbReference>
<evidence type="ECO:0000256" key="4">
    <source>
        <dbReference type="ARBA" id="ARBA00022801"/>
    </source>
</evidence>
<dbReference type="EMBL" id="LNIX01000003">
    <property type="protein sequence ID" value="OXA58399.1"/>
    <property type="molecule type" value="Genomic_DNA"/>
</dbReference>
<organism evidence="10 11">
    <name type="scientific">Folsomia candida</name>
    <name type="common">Springtail</name>
    <dbReference type="NCBI Taxonomy" id="158441"/>
    <lineage>
        <taxon>Eukaryota</taxon>
        <taxon>Metazoa</taxon>
        <taxon>Ecdysozoa</taxon>
        <taxon>Arthropoda</taxon>
        <taxon>Hexapoda</taxon>
        <taxon>Collembola</taxon>
        <taxon>Entomobryomorpha</taxon>
        <taxon>Isotomoidea</taxon>
        <taxon>Isotomidae</taxon>
        <taxon>Proisotominae</taxon>
        <taxon>Folsomia</taxon>
    </lineage>
</organism>
<feature type="region of interest" description="Disordered" evidence="7">
    <location>
        <begin position="171"/>
        <end position="209"/>
    </location>
</feature>
<sequence>METGVVIALSCVGGVVLLCIFGLAIFLYFRRLLQQKSVGSKGDIECENVDTSLEGITRVGVSGDVTLRINQQVLSHQENSNNSKPLTITRSTSHYDYPKSPKLFPSSRRPASSPESYETDNIYENIQPRRSDPSPSNDQFIPNSDTTLKLVSVATASVLSYKDVVFSVTRETPTTGQPENPKSVSPPTGQSYRNTKVRNQRHSNRSLQHRPGFNFPYKTLVIAADATPRNIGGYVINHFSKRVEFYSVPASRMPWILRNTTRSGNPTEFEMKNLLCALLIWEEKIVRHRKVAIFTDNSAIIGNSLYGSRVRSFIHHLQSCKQVLHVNPRWTFLNSKESPEVFNEFIVPADHLSRLNEPEFRAHIISYHYDFHEGEISQSNFNAVMTSFYRNLCDARCRCCSWSGDDDGNLIIDHESSLGSCSPVSRRRTNDAVTTEALPSSSNFTIENIEPEARKKYYRPTYANYAHRSSSLSSHVSDEVTSQPRQTGLPSGSRAPVVSLISNNVYHNSEYNYHREQCRVTVVNDSRPTDHYNSGPSSTRYNLSSRNPSTSTNKLTPTSIRNPNSCRVLGENCINRNKIRKPWNQRKQLLGRKATLLRQPSSNDDQLKNTKSLIIAVDATPFHIGAYCIDPFQEMVHYYSVSSSKMPWTLNDKKVNGNSSEFEMKNLMCALLIWADLMATYKFVRIYTDNSAIKGTKSPYAKRIHRFLHHLGNCENAVVLNPSEIFLHSKTDQEKFQKYIIPADHLSRRREDDFAKHFYQSNLTIRNFKRINFWRCFQQVVVIAQNENEMCKTGRPNIIFIMADDAGWNDFSFHGSPQIPTPNIDALGLSGIVLNNYYGSPLCTPTRGAVMTGKHPIHLRLQHYVVMGGSAEGLPLTERILPEYLKEVGYSTHLVGKWHLGHSRKAYTPTQRGFDSHFGYWLGKQDYYDHFSNDGGQWGYDFRSNLSLHFQVMGRYDTELFTEQAVRLIEDQPKDKPLFLMINHIAPHSANAAPDGFDLNYGSNWPLRGVKNTLWEGGTRLSALIWSPFIQNRVSYDLLHAQDWLPTIYEAAGCNPSKFHNIDGVSLWKTFTDGTASPRKELLYNIDDIYNNSAIRHNEWKLIQGNISTNDLGGGVWDGWYGPTGRSEFRSVHDLIPEIMNSMAGQALASAGFVMNETKLAEMQRGAEVGCNPTMEQRQVTCDPYSGPCLFNLEADPCEQRNVADNYPDILELLKEKLAAQNATALTPMPRFRDPNANPAKWGNVWGNWLDNLESGTNPDFPNICGNSGNIYGGQFVTTMLPILLIAKILYL</sequence>
<evidence type="ECO:0000256" key="6">
    <source>
        <dbReference type="ARBA" id="ARBA00023180"/>
    </source>
</evidence>
<dbReference type="Gene3D" id="3.30.1120.10">
    <property type="match status" value="1"/>
</dbReference>
<keyword evidence="5" id="KW-0106">Calcium</keyword>
<dbReference type="Proteomes" id="UP000198287">
    <property type="component" value="Unassembled WGS sequence"/>
</dbReference>
<evidence type="ECO:0000256" key="1">
    <source>
        <dbReference type="ARBA" id="ARBA00001913"/>
    </source>
</evidence>
<feature type="compositionally biased region" description="Polar residues" evidence="7">
    <location>
        <begin position="74"/>
        <end position="94"/>
    </location>
</feature>
<keyword evidence="11" id="KW-1185">Reference proteome</keyword>
<evidence type="ECO:0000256" key="7">
    <source>
        <dbReference type="SAM" id="MobiDB-lite"/>
    </source>
</evidence>
<keyword evidence="3" id="KW-0479">Metal-binding</keyword>
<feature type="compositionally biased region" description="Polar residues" evidence="7">
    <location>
        <begin position="133"/>
        <end position="143"/>
    </location>
</feature>
<proteinExistence type="inferred from homology"/>
<reference evidence="10 11" key="1">
    <citation type="submission" date="2015-12" db="EMBL/GenBank/DDBJ databases">
        <title>The genome of Folsomia candida.</title>
        <authorList>
            <person name="Faddeeva A."/>
            <person name="Derks M.F."/>
            <person name="Anvar Y."/>
            <person name="Smit S."/>
            <person name="Van Straalen N."/>
            <person name="Roelofs D."/>
        </authorList>
    </citation>
    <scope>NUCLEOTIDE SEQUENCE [LARGE SCALE GENOMIC DNA]</scope>
    <source>
        <strain evidence="10 11">VU population</strain>
        <tissue evidence="10">Whole body</tissue>
    </source>
</reference>
<keyword evidence="8" id="KW-0472">Membrane</keyword>
<dbReference type="OrthoDB" id="103349at2759"/>
<feature type="region of interest" description="Disordered" evidence="7">
    <location>
        <begin position="469"/>
        <end position="495"/>
    </location>
</feature>
<feature type="compositionally biased region" description="Basic residues" evidence="7">
    <location>
        <begin position="195"/>
        <end position="208"/>
    </location>
</feature>
<accession>A0A226ELR7</accession>
<feature type="region of interest" description="Disordered" evidence="7">
    <location>
        <begin position="525"/>
        <end position="562"/>
    </location>
</feature>
<evidence type="ECO:0000256" key="3">
    <source>
        <dbReference type="ARBA" id="ARBA00022723"/>
    </source>
</evidence>
<keyword evidence="6" id="KW-0325">Glycoprotein</keyword>
<dbReference type="PROSITE" id="PS00149">
    <property type="entry name" value="SULFATASE_2"/>
    <property type="match status" value="1"/>
</dbReference>
<feature type="compositionally biased region" description="Polar residues" evidence="7">
    <location>
        <begin position="171"/>
        <end position="194"/>
    </location>
</feature>
<evidence type="ECO:0000256" key="5">
    <source>
        <dbReference type="ARBA" id="ARBA00022837"/>
    </source>
</evidence>
<feature type="domain" description="Sulfatase N-terminal" evidence="9">
    <location>
        <begin position="796"/>
        <end position="998"/>
    </location>
</feature>
<dbReference type="PANTHER" id="PTHR10342:SF264">
    <property type="entry name" value="MIP05773P-RELATED"/>
    <property type="match status" value="1"/>
</dbReference>
<dbReference type="GO" id="GO:0008484">
    <property type="term" value="F:sulfuric ester hydrolase activity"/>
    <property type="evidence" value="ECO:0007669"/>
    <property type="project" value="InterPro"/>
</dbReference>
<dbReference type="Gene3D" id="3.40.720.10">
    <property type="entry name" value="Alkaline Phosphatase, subunit A"/>
    <property type="match status" value="2"/>
</dbReference>
<dbReference type="InterPro" id="IPR024607">
    <property type="entry name" value="Sulfatase_CS"/>
</dbReference>
<evidence type="ECO:0000259" key="9">
    <source>
        <dbReference type="Pfam" id="PF00884"/>
    </source>
</evidence>
<feature type="compositionally biased region" description="Low complexity" evidence="7">
    <location>
        <begin position="105"/>
        <end position="116"/>
    </location>
</feature>
<name>A0A226ELR7_FOLCA</name>
<gene>
    <name evidence="10" type="ORF">Fcan01_06870</name>
</gene>
<dbReference type="CDD" id="cd16029">
    <property type="entry name" value="4-S"/>
    <property type="match status" value="1"/>
</dbReference>
<feature type="transmembrane region" description="Helical" evidence="8">
    <location>
        <begin position="6"/>
        <end position="29"/>
    </location>
</feature>
<dbReference type="Pfam" id="PF00884">
    <property type="entry name" value="Sulfatase"/>
    <property type="match status" value="1"/>
</dbReference>
<dbReference type="InterPro" id="IPR017850">
    <property type="entry name" value="Alkaline_phosphatase_core_sf"/>
</dbReference>
<keyword evidence="4" id="KW-0378">Hydrolase</keyword>
<keyword evidence="8" id="KW-0812">Transmembrane</keyword>
<dbReference type="InterPro" id="IPR000917">
    <property type="entry name" value="Sulfatase_N"/>
</dbReference>
<feature type="compositionally biased region" description="Low complexity" evidence="7">
    <location>
        <begin position="469"/>
        <end position="482"/>
    </location>
</feature>
<comment type="cofactor">
    <cofactor evidence="1">
        <name>Ca(2+)</name>
        <dbReference type="ChEBI" id="CHEBI:29108"/>
    </cofactor>
</comment>
<feature type="region of interest" description="Disordered" evidence="7">
    <location>
        <begin position="74"/>
        <end position="143"/>
    </location>
</feature>
<dbReference type="PANTHER" id="PTHR10342">
    <property type="entry name" value="ARYLSULFATASE"/>
    <property type="match status" value="1"/>
</dbReference>
<comment type="similarity">
    <text evidence="2">Belongs to the sulfatase family.</text>
</comment>
<comment type="caution">
    <text evidence="10">The sequence shown here is derived from an EMBL/GenBank/DDBJ whole genome shotgun (WGS) entry which is preliminary data.</text>
</comment>
<dbReference type="InterPro" id="IPR047115">
    <property type="entry name" value="ARSB"/>
</dbReference>
<keyword evidence="8" id="KW-1133">Transmembrane helix</keyword>
<evidence type="ECO:0000256" key="8">
    <source>
        <dbReference type="SAM" id="Phobius"/>
    </source>
</evidence>